<evidence type="ECO:0000313" key="4">
    <source>
        <dbReference type="EMBL" id="CAL1140840.1"/>
    </source>
</evidence>
<dbReference type="AlphaFoldDB" id="A0A9P1C9C6"/>
<feature type="region of interest" description="Disordered" evidence="1">
    <location>
        <begin position="76"/>
        <end position="106"/>
    </location>
</feature>
<comment type="caution">
    <text evidence="3">The sequence shown here is derived from an EMBL/GenBank/DDBJ whole genome shotgun (WGS) entry which is preliminary data.</text>
</comment>
<evidence type="ECO:0000256" key="2">
    <source>
        <dbReference type="SAM" id="Phobius"/>
    </source>
</evidence>
<dbReference type="EMBL" id="CAMXCT010001169">
    <property type="protein sequence ID" value="CAI3987465.1"/>
    <property type="molecule type" value="Genomic_DNA"/>
</dbReference>
<proteinExistence type="predicted"/>
<dbReference type="Proteomes" id="UP001152797">
    <property type="component" value="Unassembled WGS sequence"/>
</dbReference>
<organism evidence="3">
    <name type="scientific">Cladocopium goreaui</name>
    <dbReference type="NCBI Taxonomy" id="2562237"/>
    <lineage>
        <taxon>Eukaryota</taxon>
        <taxon>Sar</taxon>
        <taxon>Alveolata</taxon>
        <taxon>Dinophyceae</taxon>
        <taxon>Suessiales</taxon>
        <taxon>Symbiodiniaceae</taxon>
        <taxon>Cladocopium</taxon>
    </lineage>
</organism>
<keyword evidence="5" id="KW-1185">Reference proteome</keyword>
<name>A0A9P1C9C6_9DINO</name>
<accession>A0A9P1C9C6</accession>
<reference evidence="3" key="1">
    <citation type="submission" date="2022-10" db="EMBL/GenBank/DDBJ databases">
        <authorList>
            <person name="Chen Y."/>
            <person name="Dougan E. K."/>
            <person name="Chan C."/>
            <person name="Rhodes N."/>
            <person name="Thang M."/>
        </authorList>
    </citation>
    <scope>NUCLEOTIDE SEQUENCE</scope>
</reference>
<evidence type="ECO:0000256" key="1">
    <source>
        <dbReference type="SAM" id="MobiDB-lite"/>
    </source>
</evidence>
<keyword evidence="2" id="KW-0472">Membrane</keyword>
<sequence>MDAAWLSRKVCWVFLERVFQDSRKLQSICHQSYTQDDAASGHSGHVLSYLGGLSGSDEEDIENQLPFGNVASDGSGDVGLSVADGNGPASSSESSGDEDPMQAEGSMMEEVRALAEYAMPSDLVAHPLTGAMSPPVPIGANDGIDNYTSAALAKAAMLMPVSMDLYSVFKEPDTPKYLVGLRRGILTMITLVVLITCASMHFVLEIYTASMRAEIISACSDALSLQNLGADEIVYENITSEKMKQVLGSMTQRLSVSIQTPADRALESIWGSLRTMHVLNETWDGSIQEYKDQILYRIFVEFDTQWAIQDGPFASDDMAVSEIQHPTNQLKSISILRNSGEVIGMAGSFYSVSCPRSGPAVCGSCVGECKDLDVHAFGSLEGPHGKQLVRRKVNLSTGLPVGQPLLVEPLEWRQRVDYQVQKQAAQEAGATGAEAISRRWSRIYHDSKRALRMSWTQPLAYCGSYSCFDGVISAEVLLDHISHECKSGLSRLNGMTRPDATVTAANASIFVVNHVSQHRDQLGLLLGSAEWQDPERDYLPRNASDLQTHEPEQEMVAATARALFAKFGAWDAEALLEPQELSFRKSYALKGEFVECGFHRINYDFADGQDMDCLQVATKSVEFDKFTRWLIVTAVSDGAFNAHALAAQQGAFAMLESIDSIAQTSMNQARIAAAVIFFTVGFVALLIGALLAWGISEPVSRLSALGETVAEFLFCIKGELTMIIPVGKVVSKSQGTDIQQMDEYNGILPEFIIPAARGFAIKDVAEAQRAFRDLVSQWL</sequence>
<dbReference type="EMBL" id="CAMXCT030001169">
    <property type="protein sequence ID" value="CAL4774777.1"/>
    <property type="molecule type" value="Genomic_DNA"/>
</dbReference>
<feature type="transmembrane region" description="Helical" evidence="2">
    <location>
        <begin position="185"/>
        <end position="204"/>
    </location>
</feature>
<reference evidence="4" key="2">
    <citation type="submission" date="2024-04" db="EMBL/GenBank/DDBJ databases">
        <authorList>
            <person name="Chen Y."/>
            <person name="Shah S."/>
            <person name="Dougan E. K."/>
            <person name="Thang M."/>
            <person name="Chan C."/>
        </authorList>
    </citation>
    <scope>NUCLEOTIDE SEQUENCE [LARGE SCALE GENOMIC DNA]</scope>
</reference>
<gene>
    <name evidence="3" type="ORF">C1SCF055_LOCUS14733</name>
</gene>
<keyword evidence="2" id="KW-1133">Transmembrane helix</keyword>
<protein>
    <submittedName>
        <fullName evidence="3">Uncharacterized protein</fullName>
    </submittedName>
</protein>
<keyword evidence="2" id="KW-0812">Transmembrane</keyword>
<feature type="transmembrane region" description="Helical" evidence="2">
    <location>
        <begin position="671"/>
        <end position="693"/>
    </location>
</feature>
<dbReference type="OrthoDB" id="441811at2759"/>
<evidence type="ECO:0000313" key="5">
    <source>
        <dbReference type="Proteomes" id="UP001152797"/>
    </source>
</evidence>
<evidence type="ECO:0000313" key="3">
    <source>
        <dbReference type="EMBL" id="CAI3987465.1"/>
    </source>
</evidence>
<dbReference type="EMBL" id="CAMXCT020001169">
    <property type="protein sequence ID" value="CAL1140840.1"/>
    <property type="molecule type" value="Genomic_DNA"/>
</dbReference>